<dbReference type="Gene3D" id="2.30.42.10">
    <property type="match status" value="1"/>
</dbReference>
<keyword evidence="2 7" id="KW-0645">Protease</keyword>
<dbReference type="Pfam" id="PF13365">
    <property type="entry name" value="Trypsin_2"/>
    <property type="match status" value="1"/>
</dbReference>
<dbReference type="PROSITE" id="PS50106">
    <property type="entry name" value="PDZ"/>
    <property type="match status" value="1"/>
</dbReference>
<accession>A0ABS2L185</accession>
<dbReference type="GO" id="GO:0008233">
    <property type="term" value="F:peptidase activity"/>
    <property type="evidence" value="ECO:0007669"/>
    <property type="project" value="UniProtKB-KW"/>
</dbReference>
<dbReference type="RefSeq" id="WP_205106539.1">
    <property type="nucleotide sequence ID" value="NZ_BAAAHT010000018.1"/>
</dbReference>
<feature type="transmembrane region" description="Helical" evidence="5">
    <location>
        <begin position="33"/>
        <end position="55"/>
    </location>
</feature>
<dbReference type="EC" id="3.4.21.-" evidence="7"/>
<evidence type="ECO:0000256" key="2">
    <source>
        <dbReference type="ARBA" id="ARBA00022670"/>
    </source>
</evidence>
<evidence type="ECO:0000256" key="3">
    <source>
        <dbReference type="ARBA" id="ARBA00022801"/>
    </source>
</evidence>
<keyword evidence="3 7" id="KW-0378">Hydrolase</keyword>
<dbReference type="InterPro" id="IPR043504">
    <property type="entry name" value="Peptidase_S1_PA_chymotrypsin"/>
</dbReference>
<dbReference type="Gene3D" id="2.40.10.10">
    <property type="entry name" value="Trypsin-like serine proteases"/>
    <property type="match status" value="2"/>
</dbReference>
<dbReference type="CDD" id="cd06779">
    <property type="entry name" value="cpPDZ_Deg_HtrA-like"/>
    <property type="match status" value="1"/>
</dbReference>
<dbReference type="InterPro" id="IPR009003">
    <property type="entry name" value="Peptidase_S1_PA"/>
</dbReference>
<dbReference type="PRINTS" id="PR00834">
    <property type="entry name" value="PROTEASES2C"/>
</dbReference>
<feature type="region of interest" description="Disordered" evidence="4">
    <location>
        <begin position="1"/>
        <end position="20"/>
    </location>
</feature>
<dbReference type="SUPFAM" id="SSF50156">
    <property type="entry name" value="PDZ domain-like"/>
    <property type="match status" value="1"/>
</dbReference>
<dbReference type="PANTHER" id="PTHR43343:SF3">
    <property type="entry name" value="PROTEASE DO-LIKE 8, CHLOROPLASTIC"/>
    <property type="match status" value="1"/>
</dbReference>
<keyword evidence="5" id="KW-0812">Transmembrane</keyword>
<proteinExistence type="inferred from homology"/>
<organism evidence="7 8">
    <name type="scientific">Subtercola frigoramans</name>
    <dbReference type="NCBI Taxonomy" id="120298"/>
    <lineage>
        <taxon>Bacteria</taxon>
        <taxon>Bacillati</taxon>
        <taxon>Actinomycetota</taxon>
        <taxon>Actinomycetes</taxon>
        <taxon>Micrococcales</taxon>
        <taxon>Microbacteriaceae</taxon>
        <taxon>Subtercola</taxon>
    </lineage>
</organism>
<dbReference type="PANTHER" id="PTHR43343">
    <property type="entry name" value="PEPTIDASE S12"/>
    <property type="match status" value="1"/>
</dbReference>
<evidence type="ECO:0000256" key="1">
    <source>
        <dbReference type="ARBA" id="ARBA00010541"/>
    </source>
</evidence>
<name>A0ABS2L185_9MICO</name>
<keyword evidence="5" id="KW-1133">Transmembrane helix</keyword>
<evidence type="ECO:0000256" key="4">
    <source>
        <dbReference type="SAM" id="MobiDB-lite"/>
    </source>
</evidence>
<dbReference type="Pfam" id="PF13180">
    <property type="entry name" value="PDZ_2"/>
    <property type="match status" value="1"/>
</dbReference>
<dbReference type="InterPro" id="IPR001940">
    <property type="entry name" value="Peptidase_S1C"/>
</dbReference>
<evidence type="ECO:0000256" key="5">
    <source>
        <dbReference type="SAM" id="Phobius"/>
    </source>
</evidence>
<dbReference type="Proteomes" id="UP000776164">
    <property type="component" value="Unassembled WGS sequence"/>
</dbReference>
<dbReference type="EMBL" id="JAFBBU010000001">
    <property type="protein sequence ID" value="MBM7470843.1"/>
    <property type="molecule type" value="Genomic_DNA"/>
</dbReference>
<comment type="similarity">
    <text evidence="1">Belongs to the peptidase S1C family.</text>
</comment>
<dbReference type="SUPFAM" id="SSF50494">
    <property type="entry name" value="Trypsin-like serine proteases"/>
    <property type="match status" value="1"/>
</dbReference>
<keyword evidence="8" id="KW-1185">Reference proteome</keyword>
<dbReference type="InterPro" id="IPR051201">
    <property type="entry name" value="Chloro_Bact_Ser_Proteases"/>
</dbReference>
<gene>
    <name evidence="7" type="ORF">JOE66_000477</name>
</gene>
<dbReference type="SMART" id="SM00228">
    <property type="entry name" value="PDZ"/>
    <property type="match status" value="1"/>
</dbReference>
<sequence>MTISEPAAPTEPPAPDVEAGARAGAKWWQSRRVWVTVAGGAVIALVAGLAGGFIATNARSASVCDARAVANDVLPSIVTISIQGASGGGVGTGEILTSDGYIVTNNHVISDAAQGGTITVLYNSGEADTAALVGRDPVSDLAVLKVTRDQKLPTISIGDSSSVAVGQPVVALGAPLGLSSTVTAGIVSALGRNVTVPSDGDTTTTLAGAIQTDAAINPGNSGGALVSCDGSLVGINTAIASVPNAVGQAGGGSVGIGFAVPVNLANGIVKQLIATGTAVYPWFGVEVSLIPPAVAQRFGVESGLFVESVVRGGPVATAGLQVGDIITRIDGQPAINSDVITRVTLAKQIGDVVDVTYVRDGTEAQTQVTLGAPPTAG</sequence>
<keyword evidence="5" id="KW-0472">Membrane</keyword>
<feature type="domain" description="PDZ" evidence="6">
    <location>
        <begin position="283"/>
        <end position="361"/>
    </location>
</feature>
<comment type="caution">
    <text evidence="7">The sequence shown here is derived from an EMBL/GenBank/DDBJ whole genome shotgun (WGS) entry which is preliminary data.</text>
</comment>
<dbReference type="GO" id="GO:0006508">
    <property type="term" value="P:proteolysis"/>
    <property type="evidence" value="ECO:0007669"/>
    <property type="project" value="UniProtKB-KW"/>
</dbReference>
<evidence type="ECO:0000313" key="7">
    <source>
        <dbReference type="EMBL" id="MBM7470843.1"/>
    </source>
</evidence>
<reference evidence="7 8" key="1">
    <citation type="submission" date="2021-01" db="EMBL/GenBank/DDBJ databases">
        <title>Sequencing the genomes of 1000 actinobacteria strains.</title>
        <authorList>
            <person name="Klenk H.-P."/>
        </authorList>
    </citation>
    <scope>NUCLEOTIDE SEQUENCE [LARGE SCALE GENOMIC DNA]</scope>
    <source>
        <strain evidence="7 8">DSM 13057</strain>
    </source>
</reference>
<dbReference type="InterPro" id="IPR001478">
    <property type="entry name" value="PDZ"/>
</dbReference>
<evidence type="ECO:0000313" key="8">
    <source>
        <dbReference type="Proteomes" id="UP000776164"/>
    </source>
</evidence>
<dbReference type="InterPro" id="IPR036034">
    <property type="entry name" value="PDZ_sf"/>
</dbReference>
<evidence type="ECO:0000259" key="6">
    <source>
        <dbReference type="PROSITE" id="PS50106"/>
    </source>
</evidence>
<protein>
    <submittedName>
        <fullName evidence="7">Serine protease PepD</fullName>
        <ecNumber evidence="7">3.4.21.-</ecNumber>
    </submittedName>
</protein>